<comment type="caution">
    <text evidence="1">The sequence shown here is derived from an EMBL/GenBank/DDBJ whole genome shotgun (WGS) entry which is preliminary data.</text>
</comment>
<evidence type="ECO:0000313" key="2">
    <source>
        <dbReference type="Proteomes" id="UP001497680"/>
    </source>
</evidence>
<accession>A0ACC0DDT3</accession>
<dbReference type="Proteomes" id="UP001497680">
    <property type="component" value="Unassembled WGS sequence"/>
</dbReference>
<protein>
    <submittedName>
        <fullName evidence="1">Uncharacterized protein</fullName>
    </submittedName>
</protein>
<gene>
    <name evidence="1" type="ORF">F4821DRAFT_227718</name>
</gene>
<sequence length="177" mass="19626">MSKTLSDDLGPTLELQGIPWIVRKAVSFATITGKLTQTTDEKGTTQIVVDQTATGGIKGETETYVLDGSESRVGSSMFGFQNLRTQWVSLDDQPMSFAGGPLDPWLQEGWLEESSGTHDHVQVYTVSEKGWSAEHIWGFALRHGERYYAKKILLKKGEDSLKANVVYEWKGPLVSDD</sequence>
<dbReference type="EMBL" id="MU394289">
    <property type="protein sequence ID" value="KAI6090726.1"/>
    <property type="molecule type" value="Genomic_DNA"/>
</dbReference>
<evidence type="ECO:0000313" key="1">
    <source>
        <dbReference type="EMBL" id="KAI6090726.1"/>
    </source>
</evidence>
<reference evidence="1 2" key="1">
    <citation type="journal article" date="2022" name="New Phytol.">
        <title>Ecological generalism drives hyperdiversity of secondary metabolite gene clusters in xylarialean endophytes.</title>
        <authorList>
            <person name="Franco M.E.E."/>
            <person name="Wisecaver J.H."/>
            <person name="Arnold A.E."/>
            <person name="Ju Y.M."/>
            <person name="Slot J.C."/>
            <person name="Ahrendt S."/>
            <person name="Moore L.P."/>
            <person name="Eastman K.E."/>
            <person name="Scott K."/>
            <person name="Konkel Z."/>
            <person name="Mondo S.J."/>
            <person name="Kuo A."/>
            <person name="Hayes R.D."/>
            <person name="Haridas S."/>
            <person name="Andreopoulos B."/>
            <person name="Riley R."/>
            <person name="LaButti K."/>
            <person name="Pangilinan J."/>
            <person name="Lipzen A."/>
            <person name="Amirebrahimi M."/>
            <person name="Yan J."/>
            <person name="Adam C."/>
            <person name="Keymanesh K."/>
            <person name="Ng V."/>
            <person name="Louie K."/>
            <person name="Northen T."/>
            <person name="Drula E."/>
            <person name="Henrissat B."/>
            <person name="Hsieh H.M."/>
            <person name="Youens-Clark K."/>
            <person name="Lutzoni F."/>
            <person name="Miadlikowska J."/>
            <person name="Eastwood D.C."/>
            <person name="Hamelin R.C."/>
            <person name="Grigoriev I.V."/>
            <person name="U'Ren J.M."/>
        </authorList>
    </citation>
    <scope>NUCLEOTIDE SEQUENCE [LARGE SCALE GENOMIC DNA]</scope>
    <source>
        <strain evidence="1 2">ER1909</strain>
    </source>
</reference>
<keyword evidence="2" id="KW-1185">Reference proteome</keyword>
<organism evidence="1 2">
    <name type="scientific">Hypoxylon rubiginosum</name>
    <dbReference type="NCBI Taxonomy" id="110542"/>
    <lineage>
        <taxon>Eukaryota</taxon>
        <taxon>Fungi</taxon>
        <taxon>Dikarya</taxon>
        <taxon>Ascomycota</taxon>
        <taxon>Pezizomycotina</taxon>
        <taxon>Sordariomycetes</taxon>
        <taxon>Xylariomycetidae</taxon>
        <taxon>Xylariales</taxon>
        <taxon>Hypoxylaceae</taxon>
        <taxon>Hypoxylon</taxon>
    </lineage>
</organism>
<proteinExistence type="predicted"/>
<name>A0ACC0DDT3_9PEZI</name>